<dbReference type="AlphaFoldDB" id="A0AAW1QDT8"/>
<accession>A0AAW1QDT8</accession>
<dbReference type="PANTHER" id="PTHR43245:SF51">
    <property type="entry name" value="SHORT CHAIN DEHYDROGENASE_REDUCTASE FAMILY 42E, MEMBER 2"/>
    <property type="match status" value="1"/>
</dbReference>
<evidence type="ECO:0000256" key="3">
    <source>
        <dbReference type="RuleBase" id="RU004475"/>
    </source>
</evidence>
<dbReference type="InterPro" id="IPR050177">
    <property type="entry name" value="Lipid_A_modif_metabolic_enz"/>
</dbReference>
<dbReference type="PANTHER" id="PTHR43245">
    <property type="entry name" value="BIFUNCTIONAL POLYMYXIN RESISTANCE PROTEIN ARNA"/>
    <property type="match status" value="1"/>
</dbReference>
<dbReference type="Proteomes" id="UP001445335">
    <property type="component" value="Unassembled WGS sequence"/>
</dbReference>
<reference evidence="5 6" key="1">
    <citation type="journal article" date="2024" name="Nat. Commun.">
        <title>Phylogenomics reveals the evolutionary origins of lichenization in chlorophyte algae.</title>
        <authorList>
            <person name="Puginier C."/>
            <person name="Libourel C."/>
            <person name="Otte J."/>
            <person name="Skaloud P."/>
            <person name="Haon M."/>
            <person name="Grisel S."/>
            <person name="Petersen M."/>
            <person name="Berrin J.G."/>
            <person name="Delaux P.M."/>
            <person name="Dal Grande F."/>
            <person name="Keller J."/>
        </authorList>
    </citation>
    <scope>NUCLEOTIDE SEQUENCE [LARGE SCALE GENOMIC DNA]</scope>
    <source>
        <strain evidence="5 6">SAG 245.80</strain>
    </source>
</reference>
<protein>
    <recommendedName>
        <fullName evidence="4">3-beta hydroxysteroid dehydrogenase/isomerase domain-containing protein</fullName>
    </recommendedName>
</protein>
<dbReference type="SUPFAM" id="SSF51735">
    <property type="entry name" value="NAD(P)-binding Rossmann-fold domains"/>
    <property type="match status" value="1"/>
</dbReference>
<sequence>MVATRRSTARVQRCLVTGGAGFLGRHLAERLLSAGGWQVTVFDVRDPGEPRVAAIIGDLRNRAQVEAASQGMDVVFHCATAAPAAANTANRRLMHDVNVLGTRHLLDACAAAGVPRLVYTSSASVVFDGRDLVDVDETAPYARKPIDYYTETKVLGERMVLAANRAGGLATVALRPSGIFGERDPLLVPLTVAKARQGKMKYVIGSGANLMDFTYVGNVAQAHVLAAEALARDSKVAGRAYFITNAEPRPFWTFLGDFLEPLGYERPSRRLPWQLVFTLAVIFEWVVWLLRPFRVIQPSEFTPMRIRIAKATRRLSCARARAELGYEPEVSLDEGLSRTVTAFSHLRAEKAA</sequence>
<evidence type="ECO:0000313" key="6">
    <source>
        <dbReference type="Proteomes" id="UP001445335"/>
    </source>
</evidence>
<keyword evidence="6" id="KW-1185">Reference proteome</keyword>
<organism evidence="5 6">
    <name type="scientific">Elliptochloris bilobata</name>
    <dbReference type="NCBI Taxonomy" id="381761"/>
    <lineage>
        <taxon>Eukaryota</taxon>
        <taxon>Viridiplantae</taxon>
        <taxon>Chlorophyta</taxon>
        <taxon>core chlorophytes</taxon>
        <taxon>Trebouxiophyceae</taxon>
        <taxon>Trebouxiophyceae incertae sedis</taxon>
        <taxon>Elliptochloris clade</taxon>
        <taxon>Elliptochloris</taxon>
    </lineage>
</organism>
<evidence type="ECO:0000259" key="4">
    <source>
        <dbReference type="Pfam" id="PF01073"/>
    </source>
</evidence>
<evidence type="ECO:0000256" key="1">
    <source>
        <dbReference type="ARBA" id="ARBA00009219"/>
    </source>
</evidence>
<evidence type="ECO:0000313" key="5">
    <source>
        <dbReference type="EMBL" id="KAK9819571.1"/>
    </source>
</evidence>
<dbReference type="InterPro" id="IPR036291">
    <property type="entry name" value="NAD(P)-bd_dom_sf"/>
</dbReference>
<gene>
    <name evidence="5" type="ORF">WJX81_001482</name>
</gene>
<evidence type="ECO:0000256" key="2">
    <source>
        <dbReference type="ARBA" id="ARBA00023002"/>
    </source>
</evidence>
<dbReference type="GO" id="GO:0006694">
    <property type="term" value="P:steroid biosynthetic process"/>
    <property type="evidence" value="ECO:0007669"/>
    <property type="project" value="InterPro"/>
</dbReference>
<comment type="caution">
    <text evidence="5">The sequence shown here is derived from an EMBL/GenBank/DDBJ whole genome shotgun (WGS) entry which is preliminary data.</text>
</comment>
<dbReference type="EMBL" id="JALJOU010000116">
    <property type="protein sequence ID" value="KAK9819571.1"/>
    <property type="molecule type" value="Genomic_DNA"/>
</dbReference>
<dbReference type="GO" id="GO:0016616">
    <property type="term" value="F:oxidoreductase activity, acting on the CH-OH group of donors, NAD or NADP as acceptor"/>
    <property type="evidence" value="ECO:0007669"/>
    <property type="project" value="InterPro"/>
</dbReference>
<keyword evidence="2 3" id="KW-0560">Oxidoreductase</keyword>
<dbReference type="Gene3D" id="3.40.50.720">
    <property type="entry name" value="NAD(P)-binding Rossmann-like Domain"/>
    <property type="match status" value="1"/>
</dbReference>
<proteinExistence type="inferred from homology"/>
<feature type="domain" description="3-beta hydroxysteroid dehydrogenase/isomerase" evidence="4">
    <location>
        <begin position="15"/>
        <end position="272"/>
    </location>
</feature>
<dbReference type="Pfam" id="PF01073">
    <property type="entry name" value="3Beta_HSD"/>
    <property type="match status" value="1"/>
</dbReference>
<dbReference type="InterPro" id="IPR002225">
    <property type="entry name" value="3Beta_OHSteriod_DH/Estase"/>
</dbReference>
<comment type="similarity">
    <text evidence="1 3">Belongs to the 3-beta-HSD family.</text>
</comment>
<name>A0AAW1QDT8_9CHLO</name>